<dbReference type="Pfam" id="PF05076">
    <property type="entry name" value="SUFU"/>
    <property type="match status" value="1"/>
</dbReference>
<protein>
    <submittedName>
        <fullName evidence="2">Suppressor of fused domain protein</fullName>
    </submittedName>
</protein>
<sequence>MSDSAALRRSVEGHVAALFGRDTGRASVTFLGAEQMDVLRFGPDRDGLVRYLTLGMSREPMTASDAAVRDPAGPRAELVLSLRGRRDSVLRRLAVLAAVPAVEGRPIAPGASLDLGEPLWEGAPFTAVLVGEPGGLIPDLPLADAVDDPAFAAAAPVRFLPVLPMTMNEAAFKRVHGPEVLHQRWLAAGTDLRDPHRREVDLG</sequence>
<dbReference type="OrthoDB" id="5191848at2"/>
<dbReference type="InterPro" id="IPR020941">
    <property type="entry name" value="SUFU-like_domain"/>
</dbReference>
<dbReference type="EMBL" id="SSXH01000707">
    <property type="protein sequence ID" value="THJ45355.1"/>
    <property type="molecule type" value="Genomic_DNA"/>
</dbReference>
<evidence type="ECO:0000313" key="3">
    <source>
        <dbReference type="Proteomes" id="UP000305282"/>
    </source>
</evidence>
<feature type="domain" description="Suppressor of fused-like" evidence="1">
    <location>
        <begin position="33"/>
        <end position="198"/>
    </location>
</feature>
<dbReference type="RefSeq" id="WP_136449353.1">
    <property type="nucleotide sequence ID" value="NZ_SSXH01000707.1"/>
</dbReference>
<comment type="caution">
    <text evidence="2">The sequence shown here is derived from an EMBL/GenBank/DDBJ whole genome shotgun (WGS) entry which is preliminary data.</text>
</comment>
<reference evidence="2 3" key="1">
    <citation type="submission" date="2019-04" db="EMBL/GenBank/DDBJ databases">
        <title>Draft genome sequences for three unisolated Alnus-infective Frankia Sp+ strains, AgTrS, AiOr and AvVan, the first sequenced Frankia strains able to sporulate in-planta.</title>
        <authorList>
            <person name="Bethencourt L."/>
            <person name="Vautrin F."/>
            <person name="Taib N."/>
            <person name="Dubost A."/>
            <person name="Castro-Garcia L."/>
            <person name="Imbaud O."/>
            <person name="Abrouk D."/>
            <person name="Fournier P."/>
            <person name="Briolay J."/>
            <person name="Nguyen A."/>
            <person name="Normand P."/>
            <person name="Fernandez M.P."/>
            <person name="Brochier-Armanet C."/>
            <person name="Herrera-Belaroussi A."/>
        </authorList>
    </citation>
    <scope>NUCLEOTIDE SEQUENCE [LARGE SCALE GENOMIC DNA]</scope>
    <source>
        <strain evidence="2 3">AvVan</strain>
    </source>
</reference>
<dbReference type="Proteomes" id="UP000305282">
    <property type="component" value="Unassembled WGS sequence"/>
</dbReference>
<evidence type="ECO:0000259" key="1">
    <source>
        <dbReference type="Pfam" id="PF05076"/>
    </source>
</evidence>
<evidence type="ECO:0000313" key="2">
    <source>
        <dbReference type="EMBL" id="THJ45355.1"/>
    </source>
</evidence>
<gene>
    <name evidence="2" type="ORF">E7Y31_19920</name>
</gene>
<organism evidence="2 3">
    <name type="scientific">Candidatus Frankia alpina</name>
    <dbReference type="NCBI Taxonomy" id="2699483"/>
    <lineage>
        <taxon>Bacteria</taxon>
        <taxon>Bacillati</taxon>
        <taxon>Actinomycetota</taxon>
        <taxon>Actinomycetes</taxon>
        <taxon>Frankiales</taxon>
        <taxon>Frankiaceae</taxon>
        <taxon>Frankia</taxon>
    </lineage>
</organism>
<proteinExistence type="predicted"/>
<accession>A0A4S5CLM6</accession>
<name>A0A4S5CLM6_9ACTN</name>
<dbReference type="AlphaFoldDB" id="A0A4S5CLM6"/>
<keyword evidence="3" id="KW-1185">Reference proteome</keyword>